<dbReference type="AlphaFoldDB" id="A0A0M9BR27"/>
<dbReference type="Proteomes" id="UP000037688">
    <property type="component" value="Unassembled WGS sequence"/>
</dbReference>
<evidence type="ECO:0000313" key="2">
    <source>
        <dbReference type="EMBL" id="KOY17420.1"/>
    </source>
</evidence>
<protein>
    <submittedName>
        <fullName evidence="2">Uncharacterized protein</fullName>
    </submittedName>
</protein>
<keyword evidence="3" id="KW-1185">Reference proteome</keyword>
<comment type="caution">
    <text evidence="2">The sequence shown here is derived from an EMBL/GenBank/DDBJ whole genome shotgun (WGS) entry which is preliminary data.</text>
</comment>
<keyword evidence="1" id="KW-1133">Transmembrane helix</keyword>
<name>A0A0M9BR27_9BACL</name>
<reference evidence="2 3" key="1">
    <citation type="submission" date="2015-08" db="EMBL/GenBank/DDBJ databases">
        <title>Draft genome sequence of cellulolytic and xylanolytic Paenibacillus sp. A59, isolated from a decaying forest soil from Patagonia, Argentina.</title>
        <authorList>
            <person name="Ghio S."/>
            <person name="Caceres A.M."/>
            <person name="Talia P."/>
            <person name="Grasso D."/>
            <person name="Campos E."/>
        </authorList>
    </citation>
    <scope>NUCLEOTIDE SEQUENCE [LARGE SCALE GENOMIC DNA]</scope>
    <source>
        <strain evidence="2 3">A59</strain>
    </source>
</reference>
<sequence length="189" mass="21347">MKKLTFISIIIILTTLAIIIVINLYPKEVKINAQGIKYRLGTEHLESEKLVNVNIQGKLYKSISGERRFKGTLDIEGEDIHVPLDQRKLDIPITNDGWGAISYPYFVYRKEDGGTESTGIYQYGSLVINNDFSKVTILVSDRNQLNDIKSATWSSEIGQMITVPATSRLEAISISNEMMEFFLKGLKLK</sequence>
<evidence type="ECO:0000256" key="1">
    <source>
        <dbReference type="SAM" id="Phobius"/>
    </source>
</evidence>
<evidence type="ECO:0000313" key="3">
    <source>
        <dbReference type="Proteomes" id="UP000037688"/>
    </source>
</evidence>
<dbReference type="RefSeq" id="WP_053780010.1">
    <property type="nucleotide sequence ID" value="NZ_LITU01000040.1"/>
</dbReference>
<dbReference type="OrthoDB" id="2971011at2"/>
<gene>
    <name evidence="2" type="ORF">AMS66_06480</name>
</gene>
<dbReference type="PATRIC" id="fig|1705561.3.peg.1017"/>
<organism evidence="2 3">
    <name type="scientific">Paenibacillus xylanivorans</name>
    <dbReference type="NCBI Taxonomy" id="1705561"/>
    <lineage>
        <taxon>Bacteria</taxon>
        <taxon>Bacillati</taxon>
        <taxon>Bacillota</taxon>
        <taxon>Bacilli</taxon>
        <taxon>Bacillales</taxon>
        <taxon>Paenibacillaceae</taxon>
        <taxon>Paenibacillus</taxon>
    </lineage>
</organism>
<feature type="transmembrane region" description="Helical" evidence="1">
    <location>
        <begin position="6"/>
        <end position="25"/>
    </location>
</feature>
<dbReference type="EMBL" id="LITU01000040">
    <property type="protein sequence ID" value="KOY17420.1"/>
    <property type="molecule type" value="Genomic_DNA"/>
</dbReference>
<keyword evidence="1" id="KW-0812">Transmembrane</keyword>
<keyword evidence="1" id="KW-0472">Membrane</keyword>
<accession>A0A0M9BR27</accession>
<proteinExistence type="predicted"/>